<dbReference type="InterPro" id="IPR016181">
    <property type="entry name" value="Acyl_CoA_acyltransferase"/>
</dbReference>
<protein>
    <submittedName>
        <fullName evidence="4">Acetyltransferase</fullName>
    </submittedName>
</protein>
<dbReference type="STRING" id="993692.IV57_GL001058"/>
<gene>
    <name evidence="4" type="ORF">IV57_GL001058</name>
</gene>
<evidence type="ECO:0000256" key="1">
    <source>
        <dbReference type="ARBA" id="ARBA00022679"/>
    </source>
</evidence>
<keyword evidence="5" id="KW-1185">Reference proteome</keyword>
<dbReference type="OrthoDB" id="9789605at2"/>
<dbReference type="PATRIC" id="fig|993692.3.peg.1074"/>
<organism evidence="4 5">
    <name type="scientific">Companilactobacillus kimchiensis</name>
    <dbReference type="NCBI Taxonomy" id="993692"/>
    <lineage>
        <taxon>Bacteria</taxon>
        <taxon>Bacillati</taxon>
        <taxon>Bacillota</taxon>
        <taxon>Bacilli</taxon>
        <taxon>Lactobacillales</taxon>
        <taxon>Lactobacillaceae</taxon>
        <taxon>Companilactobacillus</taxon>
    </lineage>
</organism>
<dbReference type="Proteomes" id="UP000051006">
    <property type="component" value="Unassembled WGS sequence"/>
</dbReference>
<evidence type="ECO:0000259" key="3">
    <source>
        <dbReference type="PROSITE" id="PS51186"/>
    </source>
</evidence>
<accession>A0A0R2L9T4</accession>
<sequence length="142" mass="17018">MIRKMNLNELEKVGQIWLNGNLEAHDFIDRSYWKKHLTEVKQQFLQAEIYVYVDNQIKGFTGLKDDYIAGIFVDKNFRNQGIGKQLLDYLKKSHNQLTLDVYEKNFRARKFYEDNGFNVSLMDVDLENNEKEYHLLWQKSDC</sequence>
<dbReference type="PANTHER" id="PTHR43800:SF1">
    <property type="entry name" value="PEPTIDYL-LYSINE N-ACETYLTRANSFERASE YJAB"/>
    <property type="match status" value="1"/>
</dbReference>
<name>A0A0R2L9T4_9LACO</name>
<feature type="domain" description="N-acetyltransferase" evidence="3">
    <location>
        <begin position="1"/>
        <end position="142"/>
    </location>
</feature>
<dbReference type="PANTHER" id="PTHR43800">
    <property type="entry name" value="PEPTIDYL-LYSINE N-ACETYLTRANSFERASE YJAB"/>
    <property type="match status" value="1"/>
</dbReference>
<dbReference type="PROSITE" id="PS51186">
    <property type="entry name" value="GNAT"/>
    <property type="match status" value="1"/>
</dbReference>
<dbReference type="RefSeq" id="WP_057881240.1">
    <property type="nucleotide sequence ID" value="NZ_JQCF01000020.1"/>
</dbReference>
<dbReference type="SUPFAM" id="SSF55729">
    <property type="entry name" value="Acyl-CoA N-acyltransferases (Nat)"/>
    <property type="match status" value="1"/>
</dbReference>
<evidence type="ECO:0000313" key="4">
    <source>
        <dbReference type="EMBL" id="KRN98639.1"/>
    </source>
</evidence>
<dbReference type="Pfam" id="PF13508">
    <property type="entry name" value="Acetyltransf_7"/>
    <property type="match status" value="1"/>
</dbReference>
<dbReference type="InterPro" id="IPR000182">
    <property type="entry name" value="GNAT_dom"/>
</dbReference>
<dbReference type="Gene3D" id="3.40.630.30">
    <property type="match status" value="1"/>
</dbReference>
<proteinExistence type="predicted"/>
<comment type="caution">
    <text evidence="4">The sequence shown here is derived from an EMBL/GenBank/DDBJ whole genome shotgun (WGS) entry which is preliminary data.</text>
</comment>
<keyword evidence="1 4" id="KW-0808">Transferase</keyword>
<dbReference type="AlphaFoldDB" id="A0A0R2L9T4"/>
<reference evidence="4 5" key="1">
    <citation type="journal article" date="2015" name="Genome Announc.">
        <title>Expanding the biotechnology potential of lactobacilli through comparative genomics of 213 strains and associated genera.</title>
        <authorList>
            <person name="Sun Z."/>
            <person name="Harris H.M."/>
            <person name="McCann A."/>
            <person name="Guo C."/>
            <person name="Argimon S."/>
            <person name="Zhang W."/>
            <person name="Yang X."/>
            <person name="Jeffery I.B."/>
            <person name="Cooney J.C."/>
            <person name="Kagawa T.F."/>
            <person name="Liu W."/>
            <person name="Song Y."/>
            <person name="Salvetti E."/>
            <person name="Wrobel A."/>
            <person name="Rasinkangas P."/>
            <person name="Parkhill J."/>
            <person name="Rea M.C."/>
            <person name="O'Sullivan O."/>
            <person name="Ritari J."/>
            <person name="Douillard F.P."/>
            <person name="Paul Ross R."/>
            <person name="Yang R."/>
            <person name="Briner A.E."/>
            <person name="Felis G.E."/>
            <person name="de Vos W.M."/>
            <person name="Barrangou R."/>
            <person name="Klaenhammer T.R."/>
            <person name="Caufield P.W."/>
            <person name="Cui Y."/>
            <person name="Zhang H."/>
            <person name="O'Toole P.W."/>
        </authorList>
    </citation>
    <scope>NUCLEOTIDE SEQUENCE [LARGE SCALE GENOMIC DNA]</scope>
    <source>
        <strain evidence="4 5">DSM 24716</strain>
    </source>
</reference>
<dbReference type="CDD" id="cd04301">
    <property type="entry name" value="NAT_SF"/>
    <property type="match status" value="1"/>
</dbReference>
<dbReference type="EMBL" id="JQCF01000020">
    <property type="protein sequence ID" value="KRN98639.1"/>
    <property type="molecule type" value="Genomic_DNA"/>
</dbReference>
<evidence type="ECO:0000256" key="2">
    <source>
        <dbReference type="ARBA" id="ARBA00023315"/>
    </source>
</evidence>
<keyword evidence="2" id="KW-0012">Acyltransferase</keyword>
<dbReference type="GO" id="GO:0016747">
    <property type="term" value="F:acyltransferase activity, transferring groups other than amino-acyl groups"/>
    <property type="evidence" value="ECO:0007669"/>
    <property type="project" value="InterPro"/>
</dbReference>
<evidence type="ECO:0000313" key="5">
    <source>
        <dbReference type="Proteomes" id="UP000051006"/>
    </source>
</evidence>